<dbReference type="GO" id="GO:0005198">
    <property type="term" value="F:structural molecule activity"/>
    <property type="evidence" value="ECO:0007669"/>
    <property type="project" value="InterPro"/>
</dbReference>
<comment type="subcellular location">
    <subcellularLocation>
        <location evidence="3">Cell junction</location>
        <location evidence="3">Adherens junction</location>
    </subcellularLocation>
    <subcellularLocation>
        <location evidence="2">Cell membrane</location>
        <topology evidence="2">Peripheral membrane protein</topology>
        <orientation evidence="2">Cytoplasmic side</orientation>
    </subcellularLocation>
    <subcellularLocation>
        <location evidence="1">Cytoplasm</location>
        <location evidence="1">Cytoskeleton</location>
    </subcellularLocation>
</comment>
<keyword evidence="9" id="KW-0130">Cell adhesion</keyword>
<dbReference type="GO" id="GO:0005886">
    <property type="term" value="C:plasma membrane"/>
    <property type="evidence" value="ECO:0007669"/>
    <property type="project" value="UniProtKB-SubCell"/>
</dbReference>
<dbReference type="FunFam" id="1.20.120.230:FF:000010">
    <property type="entry name" value="Vinculin a"/>
    <property type="match status" value="1"/>
</dbReference>
<proteinExistence type="inferred from homology"/>
<evidence type="ECO:0000313" key="15">
    <source>
        <dbReference type="EMBL" id="KAK8747676.1"/>
    </source>
</evidence>
<name>A0AAW0Y6J6_CHEQU</name>
<evidence type="ECO:0000313" key="16">
    <source>
        <dbReference type="Proteomes" id="UP001445076"/>
    </source>
</evidence>
<evidence type="ECO:0000256" key="2">
    <source>
        <dbReference type="ARBA" id="ARBA00004413"/>
    </source>
</evidence>
<comment type="similarity">
    <text evidence="4">Belongs to the vinculin/alpha-catenin family.</text>
</comment>
<evidence type="ECO:0000256" key="8">
    <source>
        <dbReference type="ARBA" id="ARBA00022737"/>
    </source>
</evidence>
<feature type="compositionally biased region" description="Polar residues" evidence="14">
    <location>
        <begin position="510"/>
        <end position="522"/>
    </location>
</feature>
<keyword evidence="8" id="KW-0677">Repeat</keyword>
<dbReference type="Pfam" id="PF01044">
    <property type="entry name" value="Vinculin"/>
    <property type="match status" value="1"/>
</dbReference>
<keyword evidence="10" id="KW-0965">Cell junction</keyword>
<dbReference type="InterPro" id="IPR017997">
    <property type="entry name" value="Vinculin"/>
</dbReference>
<dbReference type="AlphaFoldDB" id="A0AAW0Y6J6"/>
<dbReference type="InterPro" id="IPR036723">
    <property type="entry name" value="Alpha-catenin/vinculin-like_sf"/>
</dbReference>
<evidence type="ECO:0000256" key="6">
    <source>
        <dbReference type="ARBA" id="ARBA00022475"/>
    </source>
</evidence>
<evidence type="ECO:0000256" key="1">
    <source>
        <dbReference type="ARBA" id="ARBA00004245"/>
    </source>
</evidence>
<keyword evidence="11" id="KW-0472">Membrane</keyword>
<gene>
    <name evidence="15" type="ORF">OTU49_016530</name>
</gene>
<dbReference type="PROSITE" id="PS00664">
    <property type="entry name" value="VINCULIN_2"/>
    <property type="match status" value="1"/>
</dbReference>
<dbReference type="PRINTS" id="PR00806">
    <property type="entry name" value="VINCULIN"/>
</dbReference>
<keyword evidence="13" id="KW-0206">Cytoskeleton</keyword>
<evidence type="ECO:0000256" key="13">
    <source>
        <dbReference type="ARBA" id="ARBA00023212"/>
    </source>
</evidence>
<evidence type="ECO:0000256" key="5">
    <source>
        <dbReference type="ARBA" id="ARBA00014125"/>
    </source>
</evidence>
<evidence type="ECO:0000256" key="7">
    <source>
        <dbReference type="ARBA" id="ARBA00022490"/>
    </source>
</evidence>
<dbReference type="InterPro" id="IPR006077">
    <property type="entry name" value="Vinculin/catenin"/>
</dbReference>
<evidence type="ECO:0000256" key="3">
    <source>
        <dbReference type="ARBA" id="ARBA00004536"/>
    </source>
</evidence>
<dbReference type="GO" id="GO:0007155">
    <property type="term" value="P:cell adhesion"/>
    <property type="evidence" value="ECO:0007669"/>
    <property type="project" value="UniProtKB-KW"/>
</dbReference>
<dbReference type="GO" id="GO:0051015">
    <property type="term" value="F:actin filament binding"/>
    <property type="evidence" value="ECO:0007669"/>
    <property type="project" value="InterPro"/>
</dbReference>
<evidence type="ECO:0000256" key="14">
    <source>
        <dbReference type="SAM" id="MobiDB-lite"/>
    </source>
</evidence>
<dbReference type="EMBL" id="JARKIK010000014">
    <property type="protein sequence ID" value="KAK8747676.1"/>
    <property type="molecule type" value="Genomic_DNA"/>
</dbReference>
<dbReference type="SUPFAM" id="SSF47220">
    <property type="entry name" value="alpha-catenin/vinculin-like"/>
    <property type="match status" value="5"/>
</dbReference>
<protein>
    <recommendedName>
        <fullName evidence="5">Vinculin</fullName>
    </recommendedName>
</protein>
<dbReference type="PANTHER" id="PTHR46180">
    <property type="entry name" value="VINCULIN"/>
    <property type="match status" value="1"/>
</dbReference>
<evidence type="ECO:0000256" key="10">
    <source>
        <dbReference type="ARBA" id="ARBA00022949"/>
    </source>
</evidence>
<accession>A0AAW0Y6J6</accession>
<evidence type="ECO:0000256" key="4">
    <source>
        <dbReference type="ARBA" id="ARBA00008376"/>
    </source>
</evidence>
<keyword evidence="16" id="KW-1185">Reference proteome</keyword>
<sequence length="751" mass="81593">MTDEINEIIRVLQLTTYDEEEWDADNLTVMKKAFNAIDGKAQAAHDWLQDPTALRGGIGEKSLRQILSQAGKVAERSLPPDRDAIRKLSGDISSMTDALCELRQDGKGATPQGQSLARSIGEKLNELGGAVSRAVNNVERSGVQQPAHTVAGRLEQAQRWLNNPSLDDKGLGQQAIALIVEEGKRVASGLTGPAQIGILALCEEVDSLSQQLSEMCRRGQGDTPQAQAVARALSTKLQDLKDKIQTAVVDRVVEDFVDITTPLKQFTDAVLAPEGTPGREQAFDNRAANLAHFSNRAAKTALMVAAGSSGGNKKLTEALLASAGQVESLTPQLVAAGRIRMTYPTNKAADEHFENLRRQYAESIQKVRDLADEATESASFIKASEDLIKKHTAACEASIKNHEPQAMVDNTSAIARLANRVLMVAKQEADNSEDPSFVAKVNAASDQVQAAVTPMVQNAKDVAMNPDDQRAISRWRQSNQALLSAVGEVRRAVMVYPEEEPIIPPPPDISSLSLNDHGSSNGHFPHGTHPLSNNLDQAPPRPPLPGGERAPPRPPPPETDDEEETNMFSEVPQPNQPIMMAAHGLHQEVKQWSSRDNHIIVAAKKMALLMAQLSQLVRGEGGTKKDLIACAKAIAEASEEVTRLAKDLARECTDKRMRTNLLQVCERIPTIGTQLKILSTVKATMLGAQEILIGSSSEEDQEATEMLVGNAQNLMQSVKETVRAAEAASIKIRTDAGIRLRWVRKQPWYQY</sequence>
<keyword evidence="6" id="KW-1003">Cell membrane</keyword>
<dbReference type="GO" id="GO:0015629">
    <property type="term" value="C:actin cytoskeleton"/>
    <property type="evidence" value="ECO:0007669"/>
    <property type="project" value="InterPro"/>
</dbReference>
<dbReference type="Gene3D" id="1.20.120.810">
    <property type="entry name" value="Vinculin, Vh2 four-helix bundle"/>
    <property type="match status" value="2"/>
</dbReference>
<dbReference type="Gene3D" id="1.20.120.230">
    <property type="entry name" value="Alpha-catenin/vinculin-like"/>
    <property type="match status" value="2"/>
</dbReference>
<dbReference type="Proteomes" id="UP001445076">
    <property type="component" value="Unassembled WGS sequence"/>
</dbReference>
<keyword evidence="7" id="KW-0963">Cytoplasm</keyword>
<evidence type="ECO:0000256" key="11">
    <source>
        <dbReference type="ARBA" id="ARBA00023136"/>
    </source>
</evidence>
<feature type="region of interest" description="Disordered" evidence="14">
    <location>
        <begin position="500"/>
        <end position="569"/>
    </location>
</feature>
<evidence type="ECO:0000256" key="12">
    <source>
        <dbReference type="ARBA" id="ARBA00023203"/>
    </source>
</evidence>
<organism evidence="15 16">
    <name type="scientific">Cherax quadricarinatus</name>
    <name type="common">Australian red claw crayfish</name>
    <dbReference type="NCBI Taxonomy" id="27406"/>
    <lineage>
        <taxon>Eukaryota</taxon>
        <taxon>Metazoa</taxon>
        <taxon>Ecdysozoa</taxon>
        <taxon>Arthropoda</taxon>
        <taxon>Crustacea</taxon>
        <taxon>Multicrustacea</taxon>
        <taxon>Malacostraca</taxon>
        <taxon>Eumalacostraca</taxon>
        <taxon>Eucarida</taxon>
        <taxon>Decapoda</taxon>
        <taxon>Pleocyemata</taxon>
        <taxon>Astacidea</taxon>
        <taxon>Parastacoidea</taxon>
        <taxon>Parastacidae</taxon>
        <taxon>Cherax</taxon>
    </lineage>
</organism>
<keyword evidence="12" id="KW-0009">Actin-binding</keyword>
<comment type="caution">
    <text evidence="15">The sequence shown here is derived from an EMBL/GenBank/DDBJ whole genome shotgun (WGS) entry which is preliminary data.</text>
</comment>
<evidence type="ECO:0000256" key="9">
    <source>
        <dbReference type="ARBA" id="ARBA00022889"/>
    </source>
</evidence>
<dbReference type="GO" id="GO:0005912">
    <property type="term" value="C:adherens junction"/>
    <property type="evidence" value="ECO:0007669"/>
    <property type="project" value="UniProtKB-SubCell"/>
</dbReference>
<dbReference type="InterPro" id="IPR000633">
    <property type="entry name" value="Vinculin_CS"/>
</dbReference>
<reference evidence="15 16" key="1">
    <citation type="journal article" date="2024" name="BMC Genomics">
        <title>Genome assembly of redclaw crayfish (Cherax quadricarinatus) provides insights into its immune adaptation and hypoxia tolerance.</title>
        <authorList>
            <person name="Liu Z."/>
            <person name="Zheng J."/>
            <person name="Li H."/>
            <person name="Fang K."/>
            <person name="Wang S."/>
            <person name="He J."/>
            <person name="Zhou D."/>
            <person name="Weng S."/>
            <person name="Chi M."/>
            <person name="Gu Z."/>
            <person name="He J."/>
            <person name="Li F."/>
            <person name="Wang M."/>
        </authorList>
    </citation>
    <scope>NUCLEOTIDE SEQUENCE [LARGE SCALE GENOMIC DNA]</scope>
    <source>
        <strain evidence="15">ZL_2023a</strain>
    </source>
</reference>